<feature type="domain" description="Histone deacetylase" evidence="1">
    <location>
        <begin position="18"/>
        <end position="301"/>
    </location>
</feature>
<dbReference type="SUPFAM" id="SSF52768">
    <property type="entry name" value="Arginase/deacetylase"/>
    <property type="match status" value="1"/>
</dbReference>
<sequence length="334" mass="35091">MLFSTHPKYLEHIAGRNHPERPERLNAVIAGSQLADVADALTLLEPVAAPLEIVERVHPAAYLSHVKLVSESGGGRLDPDTSVSSGSWDAALLAAGAGLTAIAAMQRGEADAAFCAVRPPGHHATRNESMGFCLISNVAVAAMALADQGERVMILDYDAHHGNGTEAVFFGDSRVLFVSFHQWPLYPGTGAARDVGVGDGYGYTMNIPMPPDSTGEHYLRAFDELVAPRAAAFVPTWLIISAGFDGHRDDPITDLGLSSGDFALLTQRALKLVPPGRRLVMLEGGYDLNALTLCTASVLGALAGRDVQPEAPTSGGPGAHNVAGCVDIWAEIAV</sequence>
<proteinExistence type="predicted"/>
<name>A0A6J6N5Q6_9ZZZZ</name>
<dbReference type="GO" id="GO:0040029">
    <property type="term" value="P:epigenetic regulation of gene expression"/>
    <property type="evidence" value="ECO:0007669"/>
    <property type="project" value="TreeGrafter"/>
</dbReference>
<dbReference type="PANTHER" id="PTHR10625:SF10">
    <property type="entry name" value="HISTONE DEACETYLASE HDAC1"/>
    <property type="match status" value="1"/>
</dbReference>
<evidence type="ECO:0000259" key="1">
    <source>
        <dbReference type="Pfam" id="PF00850"/>
    </source>
</evidence>
<reference evidence="2" key="1">
    <citation type="submission" date="2020-05" db="EMBL/GenBank/DDBJ databases">
        <authorList>
            <person name="Chiriac C."/>
            <person name="Salcher M."/>
            <person name="Ghai R."/>
            <person name="Kavagutti S V."/>
        </authorList>
    </citation>
    <scope>NUCLEOTIDE SEQUENCE</scope>
</reference>
<dbReference type="EMBL" id="CAEZXM010000027">
    <property type="protein sequence ID" value="CAB4681456.1"/>
    <property type="molecule type" value="Genomic_DNA"/>
</dbReference>
<protein>
    <submittedName>
        <fullName evidence="2">Unannotated protein</fullName>
    </submittedName>
</protein>
<dbReference type="InterPro" id="IPR023801">
    <property type="entry name" value="His_deacetylse_dom"/>
</dbReference>
<evidence type="ECO:0000313" key="2">
    <source>
        <dbReference type="EMBL" id="CAB4681456.1"/>
    </source>
</evidence>
<dbReference type="PRINTS" id="PR01270">
    <property type="entry name" value="HDASUPER"/>
</dbReference>
<dbReference type="CDD" id="cd09992">
    <property type="entry name" value="HDAC_classII"/>
    <property type="match status" value="1"/>
</dbReference>
<dbReference type="GO" id="GO:0004407">
    <property type="term" value="F:histone deacetylase activity"/>
    <property type="evidence" value="ECO:0007669"/>
    <property type="project" value="TreeGrafter"/>
</dbReference>
<dbReference type="InterPro" id="IPR037138">
    <property type="entry name" value="His_deacetylse_dom_sf"/>
</dbReference>
<accession>A0A6J6N5Q6</accession>
<dbReference type="PANTHER" id="PTHR10625">
    <property type="entry name" value="HISTONE DEACETYLASE HDAC1-RELATED"/>
    <property type="match status" value="1"/>
</dbReference>
<organism evidence="2">
    <name type="scientific">freshwater metagenome</name>
    <dbReference type="NCBI Taxonomy" id="449393"/>
    <lineage>
        <taxon>unclassified sequences</taxon>
        <taxon>metagenomes</taxon>
        <taxon>ecological metagenomes</taxon>
    </lineage>
</organism>
<gene>
    <name evidence="2" type="ORF">UFOPK2366_00241</name>
</gene>
<dbReference type="InterPro" id="IPR000286">
    <property type="entry name" value="HDACs"/>
</dbReference>
<dbReference type="AlphaFoldDB" id="A0A6J6N5Q6"/>
<dbReference type="InterPro" id="IPR023696">
    <property type="entry name" value="Ureohydrolase_dom_sf"/>
</dbReference>
<dbReference type="Gene3D" id="3.40.800.20">
    <property type="entry name" value="Histone deacetylase domain"/>
    <property type="match status" value="1"/>
</dbReference>
<dbReference type="Pfam" id="PF00850">
    <property type="entry name" value="Hist_deacetyl"/>
    <property type="match status" value="1"/>
</dbReference>